<feature type="transmembrane region" description="Helical" evidence="1">
    <location>
        <begin position="108"/>
        <end position="130"/>
    </location>
</feature>
<dbReference type="AlphaFoldDB" id="A0A553IGE2"/>
<accession>A0A553IGE2</accession>
<dbReference type="PANTHER" id="PTHR40078">
    <property type="entry name" value="INTEGRAL MEMBRANE PROTEIN-RELATED"/>
    <property type="match status" value="1"/>
</dbReference>
<evidence type="ECO:0000313" key="3">
    <source>
        <dbReference type="Proteomes" id="UP000315938"/>
    </source>
</evidence>
<dbReference type="Proteomes" id="UP000315938">
    <property type="component" value="Unassembled WGS sequence"/>
</dbReference>
<protein>
    <recommendedName>
        <fullName evidence="4">Integral membrane protein</fullName>
    </recommendedName>
</protein>
<gene>
    <name evidence="2" type="ORF">FNV44_06090</name>
</gene>
<sequence length="212" mass="23769">MKLFKKIMTHIVGFSIMTFAVSLIVKTEQGAFPYDAISYYISELIPNDFFTIGMSSILFGLVWVLLNFAIIKKPYVFWSLIIVFGFGPLMDLWFKYVLVHYSAAGHDMWFNAAMAFVGLILSGFSLSIIITNKTMPLAPSEVFLVHLKNYIKKTWVAKVAIEAVMISIAITLAFIANNFIQIGWFTLVSAFLLGQIIGQFDKVVVPVLGDLS</sequence>
<feature type="transmembrane region" description="Helical" evidence="1">
    <location>
        <begin position="49"/>
        <end position="68"/>
    </location>
</feature>
<evidence type="ECO:0008006" key="4">
    <source>
        <dbReference type="Google" id="ProtNLM"/>
    </source>
</evidence>
<reference evidence="2 3" key="1">
    <citation type="submission" date="2019-07" db="EMBL/GenBank/DDBJ databases">
        <title>Genome sequence of Acholeplasma laidlawii strain with increased resistance to erythromycin.</title>
        <authorList>
            <person name="Medvedeva E.S."/>
            <person name="Baranova N.B."/>
            <person name="Siniagina M.N."/>
            <person name="Mouzykantov A."/>
            <person name="Chernova O.A."/>
            <person name="Chernov V.M."/>
        </authorList>
    </citation>
    <scope>NUCLEOTIDE SEQUENCE [LARGE SCALE GENOMIC DNA]</scope>
    <source>
        <strain evidence="2 3">PG8REry</strain>
    </source>
</reference>
<organism evidence="2 3">
    <name type="scientific">Acholeplasma laidlawii</name>
    <dbReference type="NCBI Taxonomy" id="2148"/>
    <lineage>
        <taxon>Bacteria</taxon>
        <taxon>Bacillati</taxon>
        <taxon>Mycoplasmatota</taxon>
        <taxon>Mollicutes</taxon>
        <taxon>Acholeplasmatales</taxon>
        <taxon>Acholeplasmataceae</taxon>
        <taxon>Acholeplasma</taxon>
    </lineage>
</organism>
<evidence type="ECO:0000313" key="2">
    <source>
        <dbReference type="EMBL" id="TRX99270.1"/>
    </source>
</evidence>
<feature type="transmembrane region" description="Helical" evidence="1">
    <location>
        <begin position="75"/>
        <end position="96"/>
    </location>
</feature>
<evidence type="ECO:0000256" key="1">
    <source>
        <dbReference type="SAM" id="Phobius"/>
    </source>
</evidence>
<dbReference type="EMBL" id="VKID01000002">
    <property type="protein sequence ID" value="TRX99270.1"/>
    <property type="molecule type" value="Genomic_DNA"/>
</dbReference>
<keyword evidence="1" id="KW-0812">Transmembrane</keyword>
<comment type="caution">
    <text evidence="2">The sequence shown here is derived from an EMBL/GenBank/DDBJ whole genome shotgun (WGS) entry which is preliminary data.</text>
</comment>
<dbReference type="InterPro" id="IPR038750">
    <property type="entry name" value="YczE/YyaS-like"/>
</dbReference>
<keyword evidence="1" id="KW-0472">Membrane</keyword>
<feature type="transmembrane region" description="Helical" evidence="1">
    <location>
        <begin position="155"/>
        <end position="176"/>
    </location>
</feature>
<dbReference type="PANTHER" id="PTHR40078:SF1">
    <property type="entry name" value="INTEGRAL MEMBRANE PROTEIN"/>
    <property type="match status" value="1"/>
</dbReference>
<proteinExistence type="predicted"/>
<keyword evidence="1" id="KW-1133">Transmembrane helix</keyword>
<name>A0A553IGE2_ACHLA</name>
<dbReference type="Pfam" id="PF19700">
    <property type="entry name" value="DUF6198"/>
    <property type="match status" value="1"/>
</dbReference>
<feature type="transmembrane region" description="Helical" evidence="1">
    <location>
        <begin position="7"/>
        <end position="25"/>
    </location>
</feature>
<dbReference type="RefSeq" id="WP_064211970.1">
    <property type="nucleotide sequence ID" value="NZ_JACAOE010000002.1"/>
</dbReference>